<dbReference type="PANTHER" id="PTHR12149">
    <property type="entry name" value="FRUCTOSAMINE 3 KINASE-RELATED PROTEIN"/>
    <property type="match status" value="1"/>
</dbReference>
<dbReference type="EC" id="2.7.1.172" evidence="1"/>
<dbReference type="AlphaFoldDB" id="A0A553IBS6"/>
<comment type="caution">
    <text evidence="3">The sequence shown here is derived from an EMBL/GenBank/DDBJ whole genome shotgun (WGS) entry which is preliminary data.</text>
</comment>
<dbReference type="Pfam" id="PF03881">
    <property type="entry name" value="Fructosamin_kin"/>
    <property type="match status" value="1"/>
</dbReference>
<dbReference type="Gene3D" id="3.90.1200.10">
    <property type="match status" value="1"/>
</dbReference>
<dbReference type="Proteomes" id="UP000319160">
    <property type="component" value="Unassembled WGS sequence"/>
</dbReference>
<gene>
    <name evidence="3" type="ORF">FHL15_001409</name>
</gene>
<organism evidence="3 4">
    <name type="scientific">Xylaria flabelliformis</name>
    <dbReference type="NCBI Taxonomy" id="2512241"/>
    <lineage>
        <taxon>Eukaryota</taxon>
        <taxon>Fungi</taxon>
        <taxon>Dikarya</taxon>
        <taxon>Ascomycota</taxon>
        <taxon>Pezizomycotina</taxon>
        <taxon>Sordariomycetes</taxon>
        <taxon>Xylariomycetidae</taxon>
        <taxon>Xylariales</taxon>
        <taxon>Xylariaceae</taxon>
        <taxon>Xylaria</taxon>
    </lineage>
</organism>
<dbReference type="EMBL" id="VFLP01000005">
    <property type="protein sequence ID" value="TRX97654.1"/>
    <property type="molecule type" value="Genomic_DNA"/>
</dbReference>
<dbReference type="SUPFAM" id="SSF56112">
    <property type="entry name" value="Protein kinase-like (PK-like)"/>
    <property type="match status" value="1"/>
</dbReference>
<reference evidence="4" key="1">
    <citation type="submission" date="2019-06" db="EMBL/GenBank/DDBJ databases">
        <title>Draft genome sequence of the griseofulvin-producing fungus Xylaria cubensis strain G536.</title>
        <authorList>
            <person name="Mead M.E."/>
            <person name="Raja H.A."/>
            <person name="Steenwyk J.L."/>
            <person name="Knowles S.L."/>
            <person name="Oberlies N.H."/>
            <person name="Rokas A."/>
        </authorList>
    </citation>
    <scope>NUCLEOTIDE SEQUENCE [LARGE SCALE GENOMIC DNA]</scope>
    <source>
        <strain evidence="4">G536</strain>
    </source>
</reference>
<evidence type="ECO:0000256" key="1">
    <source>
        <dbReference type="ARBA" id="ARBA00011961"/>
    </source>
</evidence>
<keyword evidence="4" id="KW-1185">Reference proteome</keyword>
<comment type="catalytic activity">
    <reaction evidence="2">
        <text>N(6)-D-ribulosyl-L-lysyl-[protein] + ATP = N(6)-(3-O-phospho-D-ribulosyl)-L-lysyl-[protein] + ADP + H(+)</text>
        <dbReference type="Rhea" id="RHEA:48432"/>
        <dbReference type="Rhea" id="RHEA-COMP:12103"/>
        <dbReference type="Rhea" id="RHEA-COMP:12104"/>
        <dbReference type="ChEBI" id="CHEBI:15378"/>
        <dbReference type="ChEBI" id="CHEBI:30616"/>
        <dbReference type="ChEBI" id="CHEBI:90418"/>
        <dbReference type="ChEBI" id="CHEBI:90420"/>
        <dbReference type="ChEBI" id="CHEBI:456216"/>
        <dbReference type="EC" id="2.7.1.172"/>
    </reaction>
    <physiologicalReaction direction="left-to-right" evidence="2">
        <dbReference type="Rhea" id="RHEA:48433"/>
    </physiologicalReaction>
</comment>
<dbReference type="InterPro" id="IPR011009">
    <property type="entry name" value="Kinase-like_dom_sf"/>
</dbReference>
<name>A0A553IBS6_9PEZI</name>
<protein>
    <recommendedName>
        <fullName evidence="1">protein-ribulosamine 3-kinase</fullName>
        <ecNumber evidence="1">2.7.1.172</ecNumber>
    </recommendedName>
</protein>
<accession>A0A553IBS6</accession>
<dbReference type="OrthoDB" id="5772781at2759"/>
<dbReference type="InterPro" id="IPR016477">
    <property type="entry name" value="Fructo-/Ketosamine-3-kinase"/>
</dbReference>
<evidence type="ECO:0000256" key="2">
    <source>
        <dbReference type="ARBA" id="ARBA00048655"/>
    </source>
</evidence>
<evidence type="ECO:0000313" key="4">
    <source>
        <dbReference type="Proteomes" id="UP000319160"/>
    </source>
</evidence>
<dbReference type="GO" id="GO:0102193">
    <property type="term" value="F:protein-ribulosamine 3-kinase activity"/>
    <property type="evidence" value="ECO:0007669"/>
    <property type="project" value="UniProtKB-EC"/>
</dbReference>
<evidence type="ECO:0000313" key="3">
    <source>
        <dbReference type="EMBL" id="TRX97654.1"/>
    </source>
</evidence>
<sequence>MAALLVSRGHHGLEALKGEYESTSAIYAITPDFCPKPIAWGTFKTDKDSHFYICKFYEFTDGLPNPRMFCASLAKLHSSHTSPTGRFGFHVVTYNGDLPQDNTWSDSWEAFFESGFRHVLNIREVRAGPSAELDELLQPFFESVIPRLLRPLETGGNTIQPSLVHGDLWCGNAAITNEDTEEGIVFDPSSFWGHNEYELGNWRPERNKFTRKYFNAYHSHTPKSAPEHDYDDRNALYAMVIDEMRRLVQKFPDGYTGHSPRADMLAHRHANAMAVSQNAEVQQHAGDVNGTSALPIGPALGLPGTGSAKVTDADFETSVLEQYGITIILAAASQDPKEHFGLTKLPDDFKGRLDAYQDEFPGLKVWLSPETDDILYANRYMKQEQCNEAEHSAFTLEYFSGHQLPGPNADQECFLPYRALQHFWPEWTVWCIEPKSFLQWTGCTMARIGGGDCTEPIGVELLLGILNDIHYWGLGTDGESCKKDVSLCYLHEKSSNKSRVSIRPKEAASLEDFVKVS</sequence>
<dbReference type="PANTHER" id="PTHR12149:SF8">
    <property type="entry name" value="PROTEIN-RIBULOSAMINE 3-KINASE"/>
    <property type="match status" value="1"/>
</dbReference>
<proteinExistence type="predicted"/>